<dbReference type="Pfam" id="PF04264">
    <property type="entry name" value="YceI"/>
    <property type="match status" value="1"/>
</dbReference>
<evidence type="ECO:0000259" key="2">
    <source>
        <dbReference type="Pfam" id="PF04264"/>
    </source>
</evidence>
<comment type="caution">
    <text evidence="3">The sequence shown here is derived from an EMBL/GenBank/DDBJ whole genome shotgun (WGS) entry which is preliminary data.</text>
</comment>
<dbReference type="PANTHER" id="PTHR34406:SF1">
    <property type="entry name" value="PROTEIN YCEI"/>
    <property type="match status" value="1"/>
</dbReference>
<dbReference type="AlphaFoldDB" id="A0A553E2H8"/>
<dbReference type="OrthoDB" id="116832at2"/>
<keyword evidence="1" id="KW-0732">Signal</keyword>
<dbReference type="SUPFAM" id="SSF101874">
    <property type="entry name" value="YceI-like"/>
    <property type="match status" value="1"/>
</dbReference>
<dbReference type="PANTHER" id="PTHR34406">
    <property type="entry name" value="PROTEIN YCEI"/>
    <property type="match status" value="1"/>
</dbReference>
<dbReference type="InterPro" id="IPR036761">
    <property type="entry name" value="TTHA0802/YceI-like_sf"/>
</dbReference>
<dbReference type="Proteomes" id="UP000316371">
    <property type="component" value="Unassembled WGS sequence"/>
</dbReference>
<feature type="chain" id="PRO_5021723314" evidence="1">
    <location>
        <begin position="19"/>
        <end position="179"/>
    </location>
</feature>
<dbReference type="RefSeq" id="WP_144256600.1">
    <property type="nucleotide sequence ID" value="NZ_VJZT01000009.1"/>
</dbReference>
<protein>
    <submittedName>
        <fullName evidence="3">YceI family protein</fullName>
    </submittedName>
</protein>
<evidence type="ECO:0000313" key="3">
    <source>
        <dbReference type="EMBL" id="TRX39257.1"/>
    </source>
</evidence>
<name>A0A553E2H8_9FLAO</name>
<dbReference type="Gene3D" id="2.40.128.110">
    <property type="entry name" value="Lipid/polyisoprenoid-binding, YceI-like"/>
    <property type="match status" value="1"/>
</dbReference>
<organism evidence="3 4">
    <name type="scientific">Flavobacterium restrictum</name>
    <dbReference type="NCBI Taxonomy" id="2594428"/>
    <lineage>
        <taxon>Bacteria</taxon>
        <taxon>Pseudomonadati</taxon>
        <taxon>Bacteroidota</taxon>
        <taxon>Flavobacteriia</taxon>
        <taxon>Flavobacteriales</taxon>
        <taxon>Flavobacteriaceae</taxon>
        <taxon>Flavobacterium</taxon>
    </lineage>
</organism>
<sequence>MKKLLLFPLLFLALQTVAQKKITTTNGSITFEASVPVFEEVKAINTAVTCTITLENSELICKANMRAFVFKKELMQDHFNRYYIESDRYPQAHFTGIIEKFDLKNVPETPTSYQIKGKLKIHGRTKNISIIAVLQKTKMGIVLDSQFDLNTDDYGIVIPNVIIAKISKTVATQLHFVLN</sequence>
<reference evidence="3 4" key="1">
    <citation type="submission" date="2019-07" db="EMBL/GenBank/DDBJ databases">
        <title>Novel species of Flavobacterium.</title>
        <authorList>
            <person name="Liu Q."/>
            <person name="Xin Y.-H."/>
        </authorList>
    </citation>
    <scope>NUCLEOTIDE SEQUENCE [LARGE SCALE GENOMIC DNA]</scope>
    <source>
        <strain evidence="3 4">LB1R34</strain>
    </source>
</reference>
<dbReference type="EMBL" id="VJZT01000009">
    <property type="protein sequence ID" value="TRX39257.1"/>
    <property type="molecule type" value="Genomic_DNA"/>
</dbReference>
<gene>
    <name evidence="3" type="ORF">FNW21_10005</name>
</gene>
<evidence type="ECO:0000313" key="4">
    <source>
        <dbReference type="Proteomes" id="UP000316371"/>
    </source>
</evidence>
<proteinExistence type="predicted"/>
<accession>A0A553E2H8</accession>
<dbReference type="InterPro" id="IPR007372">
    <property type="entry name" value="Lipid/polyisoprenoid-bd_YceI"/>
</dbReference>
<evidence type="ECO:0000256" key="1">
    <source>
        <dbReference type="SAM" id="SignalP"/>
    </source>
</evidence>
<feature type="domain" description="Lipid/polyisoprenoid-binding YceI-like" evidence="2">
    <location>
        <begin position="22"/>
        <end position="177"/>
    </location>
</feature>
<feature type="signal peptide" evidence="1">
    <location>
        <begin position="1"/>
        <end position="18"/>
    </location>
</feature>
<keyword evidence="4" id="KW-1185">Reference proteome</keyword>